<dbReference type="CDD" id="cd00207">
    <property type="entry name" value="fer2"/>
    <property type="match status" value="1"/>
</dbReference>
<evidence type="ECO:0000256" key="2">
    <source>
        <dbReference type="ARBA" id="ARBA00022448"/>
    </source>
</evidence>
<keyword evidence="7 10" id="KW-0408">Iron</keyword>
<evidence type="ECO:0000256" key="4">
    <source>
        <dbReference type="ARBA" id="ARBA00022714"/>
    </source>
</evidence>
<dbReference type="RefSeq" id="WP_028312023.1">
    <property type="nucleotide sequence ID" value="NZ_AXWS01000014.1"/>
</dbReference>
<feature type="compositionally biased region" description="Low complexity" evidence="11">
    <location>
        <begin position="191"/>
        <end position="205"/>
    </location>
</feature>
<keyword evidence="6" id="KW-0249">Electron transport</keyword>
<dbReference type="InterPro" id="IPR009050">
    <property type="entry name" value="Globin-like_sf"/>
</dbReference>
<reference evidence="14" key="1">
    <citation type="submission" date="2025-08" db="UniProtKB">
        <authorList>
            <consortium name="RefSeq"/>
        </authorList>
    </citation>
    <scope>IDENTIFICATION</scope>
</reference>
<dbReference type="InterPro" id="IPR001486">
    <property type="entry name" value="Hemoglobin_trunc"/>
</dbReference>
<keyword evidence="13" id="KW-1185">Reference proteome</keyword>
<evidence type="ECO:0000256" key="1">
    <source>
        <dbReference type="ARBA" id="ARBA00007874"/>
    </source>
</evidence>
<evidence type="ECO:0000313" key="14">
    <source>
        <dbReference type="RefSeq" id="WP_028312023.1"/>
    </source>
</evidence>
<organism evidence="13 14">
    <name type="scientific">Derxia gummosa DSM 723</name>
    <dbReference type="NCBI Taxonomy" id="1121388"/>
    <lineage>
        <taxon>Bacteria</taxon>
        <taxon>Pseudomonadati</taxon>
        <taxon>Pseudomonadota</taxon>
        <taxon>Betaproteobacteria</taxon>
        <taxon>Burkholderiales</taxon>
        <taxon>Alcaligenaceae</taxon>
        <taxon>Derxia</taxon>
    </lineage>
</organism>
<evidence type="ECO:0000256" key="9">
    <source>
        <dbReference type="ARBA" id="ARBA00034078"/>
    </source>
</evidence>
<dbReference type="Pfam" id="PF00111">
    <property type="entry name" value="Fer2"/>
    <property type="match status" value="1"/>
</dbReference>
<dbReference type="InterPro" id="IPR012292">
    <property type="entry name" value="Globin/Proto"/>
</dbReference>
<comment type="cofactor">
    <cofactor evidence="9">
        <name>[2Fe-2S] cluster</name>
        <dbReference type="ChEBI" id="CHEBI:190135"/>
    </cofactor>
</comment>
<keyword evidence="5 10" id="KW-0479">Metal-binding</keyword>
<evidence type="ECO:0000256" key="3">
    <source>
        <dbReference type="ARBA" id="ARBA00022617"/>
    </source>
</evidence>
<keyword evidence="4" id="KW-0001">2Fe-2S</keyword>
<sequence>MTQIHTRGVSIDTLPGETVLDALIRRGLTIPFSCRGGSCRSCLQRCTAGSPGQRAARNLAPELIALGYFLPCICVPETELSFEPPDPAHFWIGALLASRDALPDGGWKCRFEPLTPIACAPGSRLHLRGPGGETGGAVAASDPARDFYLDLVFGADDAFALAVIAALAEGDTIEMQLAPDPGADAPAVTVAADSPTPDADAASAPPAHPEPAAPPADPALWAALGDGALVREVLEDFYTRVYADPLLAPFFHKFTQARLVEKQYSFLKELITGEKVYFGNRPRNSHHWMVISDALFDHREQLMLTVLREHGLTEDLVRRWHAIENHYRGEIVKPAPWPKKVGEFEAPVGGFGEMVMEVGSVCDGCGGEIDAGETVRYHLREGTVFCARCGGGALKAA</sequence>
<protein>
    <submittedName>
        <fullName evidence="14">2Fe-2S iron-sulfur cluster-binding protein</fullName>
    </submittedName>
</protein>
<name>A0A8B6X523_9BURK</name>
<dbReference type="PROSITE" id="PS51085">
    <property type="entry name" value="2FE2S_FER_2"/>
    <property type="match status" value="1"/>
</dbReference>
<dbReference type="InterPro" id="IPR012675">
    <property type="entry name" value="Beta-grasp_dom_sf"/>
</dbReference>
<evidence type="ECO:0000313" key="13">
    <source>
        <dbReference type="Proteomes" id="UP000675920"/>
    </source>
</evidence>
<accession>A0A8B6X523</accession>
<dbReference type="OrthoDB" id="9806195at2"/>
<dbReference type="InterPro" id="IPR001041">
    <property type="entry name" value="2Fe-2S_ferredoxin-type"/>
</dbReference>
<dbReference type="Pfam" id="PF01152">
    <property type="entry name" value="Bac_globin"/>
    <property type="match status" value="1"/>
</dbReference>
<proteinExistence type="inferred from homology"/>
<dbReference type="PANTHER" id="PTHR43112">
    <property type="entry name" value="FERREDOXIN"/>
    <property type="match status" value="1"/>
</dbReference>
<dbReference type="Proteomes" id="UP000675920">
    <property type="component" value="Unplaced"/>
</dbReference>
<dbReference type="GO" id="GO:0046872">
    <property type="term" value="F:metal ion binding"/>
    <property type="evidence" value="ECO:0007669"/>
    <property type="project" value="UniProtKB-KW"/>
</dbReference>
<dbReference type="GO" id="GO:0051537">
    <property type="term" value="F:2 iron, 2 sulfur cluster binding"/>
    <property type="evidence" value="ECO:0007669"/>
    <property type="project" value="UniProtKB-KW"/>
</dbReference>
<evidence type="ECO:0000256" key="6">
    <source>
        <dbReference type="ARBA" id="ARBA00022982"/>
    </source>
</evidence>
<evidence type="ECO:0000256" key="10">
    <source>
        <dbReference type="PIRSR" id="PIRSR601486-1"/>
    </source>
</evidence>
<comment type="similarity">
    <text evidence="1">Belongs to the 2Fe2S plant-type ferredoxin family.</text>
</comment>
<keyword evidence="3 10" id="KW-0349">Heme</keyword>
<dbReference type="AlphaFoldDB" id="A0A8B6X523"/>
<dbReference type="GO" id="GO:0019825">
    <property type="term" value="F:oxygen binding"/>
    <property type="evidence" value="ECO:0007669"/>
    <property type="project" value="InterPro"/>
</dbReference>
<dbReference type="CDD" id="cd00454">
    <property type="entry name" value="TrHb1_N"/>
    <property type="match status" value="1"/>
</dbReference>
<dbReference type="Gene3D" id="1.10.490.10">
    <property type="entry name" value="Globins"/>
    <property type="match status" value="1"/>
</dbReference>
<feature type="domain" description="2Fe-2S ferredoxin-type" evidence="12">
    <location>
        <begin position="1"/>
        <end position="88"/>
    </location>
</feature>
<evidence type="ECO:0000256" key="5">
    <source>
        <dbReference type="ARBA" id="ARBA00022723"/>
    </source>
</evidence>
<keyword evidence="2" id="KW-0813">Transport</keyword>
<evidence type="ECO:0000256" key="11">
    <source>
        <dbReference type="SAM" id="MobiDB-lite"/>
    </source>
</evidence>
<feature type="binding site" description="distal binding residue" evidence="10">
    <location>
        <position position="286"/>
    </location>
    <ligand>
        <name>heme</name>
        <dbReference type="ChEBI" id="CHEBI:30413"/>
    </ligand>
    <ligandPart>
        <name>Fe</name>
        <dbReference type="ChEBI" id="CHEBI:18248"/>
    </ligandPart>
</feature>
<dbReference type="GO" id="GO:0020037">
    <property type="term" value="F:heme binding"/>
    <property type="evidence" value="ECO:0007669"/>
    <property type="project" value="InterPro"/>
</dbReference>
<keyword evidence="8" id="KW-0411">Iron-sulfur</keyword>
<dbReference type="PANTHER" id="PTHR43112:SF3">
    <property type="entry name" value="FERREDOXIN-2, CHLOROPLASTIC"/>
    <property type="match status" value="1"/>
</dbReference>
<feature type="region of interest" description="Disordered" evidence="11">
    <location>
        <begin position="189"/>
        <end position="217"/>
    </location>
</feature>
<evidence type="ECO:0000259" key="12">
    <source>
        <dbReference type="PROSITE" id="PS51085"/>
    </source>
</evidence>
<dbReference type="SUPFAM" id="SSF46458">
    <property type="entry name" value="Globin-like"/>
    <property type="match status" value="1"/>
</dbReference>
<feature type="compositionally biased region" description="Pro residues" evidence="11">
    <location>
        <begin position="206"/>
        <end position="217"/>
    </location>
</feature>
<evidence type="ECO:0000256" key="8">
    <source>
        <dbReference type="ARBA" id="ARBA00023014"/>
    </source>
</evidence>
<evidence type="ECO:0000256" key="7">
    <source>
        <dbReference type="ARBA" id="ARBA00023004"/>
    </source>
</evidence>
<dbReference type="SUPFAM" id="SSF54292">
    <property type="entry name" value="2Fe-2S ferredoxin-like"/>
    <property type="match status" value="1"/>
</dbReference>
<dbReference type="Gene3D" id="3.10.20.30">
    <property type="match status" value="1"/>
</dbReference>
<dbReference type="InterPro" id="IPR036010">
    <property type="entry name" value="2Fe-2S_ferredoxin-like_sf"/>
</dbReference>